<accession>A0A0H5R6W9</accession>
<proteinExistence type="inferred from homology"/>
<feature type="non-terminal residue" evidence="4">
    <location>
        <position position="1"/>
    </location>
</feature>
<evidence type="ECO:0008006" key="5">
    <source>
        <dbReference type="Google" id="ProtNLM"/>
    </source>
</evidence>
<dbReference type="AlphaFoldDB" id="A0A0H5R6W9"/>
<reference evidence="4" key="1">
    <citation type="submission" date="2015-04" db="EMBL/GenBank/DDBJ databases">
        <title>The genome sequence of the plant pathogenic Rhizarian Plasmodiophora brassicae reveals insights in its biotrophic life cycle and the origin of chitin synthesis.</title>
        <authorList>
            <person name="Schwelm A."/>
            <person name="Fogelqvist J."/>
            <person name="Knaust A."/>
            <person name="Julke S."/>
            <person name="Lilja T."/>
            <person name="Dhandapani V."/>
            <person name="Bonilla-Rosso G."/>
            <person name="Karlsson M."/>
            <person name="Shevchenko A."/>
            <person name="Choi S.R."/>
            <person name="Kim H.G."/>
            <person name="Park J.Y."/>
            <person name="Lim Y.P."/>
            <person name="Ludwig-Muller J."/>
            <person name="Dixelius C."/>
        </authorList>
    </citation>
    <scope>NUCLEOTIDE SEQUENCE</scope>
    <source>
        <tissue evidence="4">Potato root galls</tissue>
    </source>
</reference>
<protein>
    <recommendedName>
        <fullName evidence="5">Enoyl-CoA hydratase</fullName>
    </recommendedName>
</protein>
<dbReference type="EMBL" id="HACM01009416">
    <property type="protein sequence ID" value="CRZ09858.1"/>
    <property type="molecule type" value="Transcribed_RNA"/>
</dbReference>
<evidence type="ECO:0000313" key="4">
    <source>
        <dbReference type="EMBL" id="CRZ09858.1"/>
    </source>
</evidence>
<dbReference type="PANTHER" id="PTHR11941:SF171">
    <property type="entry name" value="SD19268P"/>
    <property type="match status" value="1"/>
</dbReference>
<dbReference type="Gene3D" id="3.90.226.10">
    <property type="entry name" value="2-enoyl-CoA Hydratase, Chain A, domain 1"/>
    <property type="match status" value="1"/>
</dbReference>
<evidence type="ECO:0000256" key="1">
    <source>
        <dbReference type="ARBA" id="ARBA00005254"/>
    </source>
</evidence>
<name>A0A0H5R6W9_9EUKA</name>
<dbReference type="InterPro" id="IPR001753">
    <property type="entry name" value="Enoyl-CoA_hydra/iso"/>
</dbReference>
<comment type="similarity">
    <text evidence="1 3">Belongs to the enoyl-CoA hydratase/isomerase family.</text>
</comment>
<dbReference type="Gene3D" id="1.10.12.10">
    <property type="entry name" value="Lyase 2-enoyl-coa Hydratase, Chain A, domain 2"/>
    <property type="match status" value="1"/>
</dbReference>
<dbReference type="InterPro" id="IPR029045">
    <property type="entry name" value="ClpP/crotonase-like_dom_sf"/>
</dbReference>
<dbReference type="GO" id="GO:0006635">
    <property type="term" value="P:fatty acid beta-oxidation"/>
    <property type="evidence" value="ECO:0007669"/>
    <property type="project" value="TreeGrafter"/>
</dbReference>
<sequence length="308" mass="33141">LNSYLFITAIPIHCTAPLPILSSSLSNFLQTAHQSCSEIMARRLFSSLSVQSPINLSVSGGIASLGLSRPQARNALGQDLVHRLRKALHAIRHDRQVRVVLLHSTVPNVFCAGADLKERAKMDEAEVAMFVHSLRDSFKEVQDLPQPTIAVLDGAAIGGGLELALACDFRIGSSSAIMGLVETRLGIIPGAGGTQRLARLIGPSKAKELIFTGRRINGKTALEIGLIDYYVDGPSGFDEGLKLANDIIPSGPIAIRAAKTAIDKGLEVDINSGMVLEELCYSQVIRSKDRIEGIRAFLEKRPPVFKGE</sequence>
<dbReference type="InterPro" id="IPR014748">
    <property type="entry name" value="Enoyl-CoA_hydra_C"/>
</dbReference>
<dbReference type="InterPro" id="IPR018376">
    <property type="entry name" value="Enoyl-CoA_hyd/isom_CS"/>
</dbReference>
<dbReference type="FunFam" id="1.10.12.10:FF:000001">
    <property type="entry name" value="Probable enoyl-CoA hydratase, mitochondrial"/>
    <property type="match status" value="1"/>
</dbReference>
<evidence type="ECO:0000256" key="2">
    <source>
        <dbReference type="ARBA" id="ARBA00023239"/>
    </source>
</evidence>
<organism evidence="4">
    <name type="scientific">Spongospora subterranea</name>
    <dbReference type="NCBI Taxonomy" id="70186"/>
    <lineage>
        <taxon>Eukaryota</taxon>
        <taxon>Sar</taxon>
        <taxon>Rhizaria</taxon>
        <taxon>Endomyxa</taxon>
        <taxon>Phytomyxea</taxon>
        <taxon>Plasmodiophorida</taxon>
        <taxon>Plasmodiophoridae</taxon>
        <taxon>Spongospora</taxon>
    </lineage>
</organism>
<dbReference type="GO" id="GO:0016836">
    <property type="term" value="F:hydro-lyase activity"/>
    <property type="evidence" value="ECO:0007669"/>
    <property type="project" value="UniProtKB-ARBA"/>
</dbReference>
<dbReference type="PANTHER" id="PTHR11941">
    <property type="entry name" value="ENOYL-COA HYDRATASE-RELATED"/>
    <property type="match status" value="1"/>
</dbReference>
<dbReference type="Pfam" id="PF00378">
    <property type="entry name" value="ECH_1"/>
    <property type="match status" value="1"/>
</dbReference>
<dbReference type="SUPFAM" id="SSF52096">
    <property type="entry name" value="ClpP/crotonase"/>
    <property type="match status" value="1"/>
</dbReference>
<dbReference type="FunFam" id="3.90.226.10:FF:000009">
    <property type="entry name" value="Carnitinyl-CoA dehydratase"/>
    <property type="match status" value="1"/>
</dbReference>
<evidence type="ECO:0000256" key="3">
    <source>
        <dbReference type="RuleBase" id="RU003707"/>
    </source>
</evidence>
<dbReference type="CDD" id="cd06558">
    <property type="entry name" value="crotonase-like"/>
    <property type="match status" value="1"/>
</dbReference>
<dbReference type="GO" id="GO:0005739">
    <property type="term" value="C:mitochondrion"/>
    <property type="evidence" value="ECO:0007669"/>
    <property type="project" value="TreeGrafter"/>
</dbReference>
<keyword evidence="2" id="KW-0456">Lyase</keyword>
<dbReference type="PROSITE" id="PS00166">
    <property type="entry name" value="ENOYL_COA_HYDRATASE"/>
    <property type="match status" value="1"/>
</dbReference>